<proteinExistence type="inferred from homology"/>
<comment type="caution">
    <text evidence="5">The sequence shown here is derived from an EMBL/GenBank/DDBJ whole genome shotgun (WGS) entry which is preliminary data.</text>
</comment>
<evidence type="ECO:0000313" key="5">
    <source>
        <dbReference type="EMBL" id="MDV6313436.1"/>
    </source>
</evidence>
<dbReference type="GeneID" id="77173869"/>
<dbReference type="Gene3D" id="1.10.630.10">
    <property type="entry name" value="Cytochrome P450"/>
    <property type="match status" value="1"/>
</dbReference>
<sequence length="436" mass="48543">MSTPVMSGNAILPPATRLPTAVQGVAAVTSRRHFFGLLHRRHGSAFTVKLPVFGPAVVISDAALARELFTAGDKVINVQPNLGRILGTGSIFSLEGRQHRARRKLLTPPLHGKRMKTYEQIVEEEVRTEAATWPNGTEFASMEPMMRITLNVILRAVFGAQGKDLENLRRMIPPMVVTGSRAATFPNLPHALRALDPNHRYRRMHAEYKTYIGDLITKSRNDSRLEERDDILALMLRSTYEDGTGMDDEEIGDELLTMLAAGHETTGTTLAWAFERLRRHPDALAELVTEVDAGGTEYRHATILETQRSRPVIDFAARHVVADHLELGRWRIPRGYNVMVSIALLHADSREFGNPERFDPTRFLGTAPPAAWLPFGGGTRRCIGAAFATMEMDVVLRTVLSDFELLPTDDRAERWFSRGVAYAPAGGGRIAVRRRP</sequence>
<dbReference type="PANTHER" id="PTHR24305:SF166">
    <property type="entry name" value="CYTOCHROME P450 12A4, MITOCHONDRIAL-RELATED"/>
    <property type="match status" value="1"/>
</dbReference>
<accession>A0AAE4R9U5</accession>
<dbReference type="Proteomes" id="UP001185922">
    <property type="component" value="Unassembled WGS sequence"/>
</dbReference>
<dbReference type="AlphaFoldDB" id="A0AAE4R9U5"/>
<keyword evidence="4" id="KW-0560">Oxidoreductase</keyword>
<dbReference type="InterPro" id="IPR036396">
    <property type="entry name" value="Cyt_P450_sf"/>
</dbReference>
<keyword evidence="3 4" id="KW-0479">Metal-binding</keyword>
<dbReference type="GO" id="GO:0005506">
    <property type="term" value="F:iron ion binding"/>
    <property type="evidence" value="ECO:0007669"/>
    <property type="project" value="InterPro"/>
</dbReference>
<dbReference type="InterPro" id="IPR050121">
    <property type="entry name" value="Cytochrome_P450_monoxygenase"/>
</dbReference>
<dbReference type="InterPro" id="IPR017972">
    <property type="entry name" value="Cyt_P450_CS"/>
</dbReference>
<dbReference type="RefSeq" id="WP_182155779.1">
    <property type="nucleotide sequence ID" value="NZ_CP091855.1"/>
</dbReference>
<dbReference type="InterPro" id="IPR001128">
    <property type="entry name" value="Cyt_P450"/>
</dbReference>
<comment type="cofactor">
    <cofactor evidence="1 3">
        <name>heme</name>
        <dbReference type="ChEBI" id="CHEBI:30413"/>
    </cofactor>
</comment>
<dbReference type="GO" id="GO:0004497">
    <property type="term" value="F:monooxygenase activity"/>
    <property type="evidence" value="ECO:0007669"/>
    <property type="project" value="UniProtKB-KW"/>
</dbReference>
<dbReference type="GO" id="GO:0020037">
    <property type="term" value="F:heme binding"/>
    <property type="evidence" value="ECO:0007669"/>
    <property type="project" value="InterPro"/>
</dbReference>
<dbReference type="GO" id="GO:0016705">
    <property type="term" value="F:oxidoreductase activity, acting on paired donors, with incorporation or reduction of molecular oxygen"/>
    <property type="evidence" value="ECO:0007669"/>
    <property type="project" value="InterPro"/>
</dbReference>
<evidence type="ECO:0000256" key="1">
    <source>
        <dbReference type="ARBA" id="ARBA00001971"/>
    </source>
</evidence>
<reference evidence="5" key="1">
    <citation type="submission" date="2023-10" db="EMBL/GenBank/DDBJ databases">
        <title>Development of a sustainable strategy for remediation of hydrocarbon-contaminated territories based on the waste exchange concept.</title>
        <authorList>
            <person name="Krivoruchko A."/>
        </authorList>
    </citation>
    <scope>NUCLEOTIDE SEQUENCE</scope>
    <source>
        <strain evidence="5">IEGM 1279</strain>
    </source>
</reference>
<dbReference type="PRINTS" id="PR00463">
    <property type="entry name" value="EP450I"/>
</dbReference>
<comment type="similarity">
    <text evidence="2 4">Belongs to the cytochrome P450 family.</text>
</comment>
<dbReference type="SUPFAM" id="SSF48264">
    <property type="entry name" value="Cytochrome P450"/>
    <property type="match status" value="1"/>
</dbReference>
<protein>
    <submittedName>
        <fullName evidence="5">Cytochrome P450</fullName>
    </submittedName>
</protein>
<gene>
    <name evidence="5" type="ORF">R3Q15_16305</name>
</gene>
<evidence type="ECO:0000256" key="3">
    <source>
        <dbReference type="PIRSR" id="PIRSR602401-1"/>
    </source>
</evidence>
<evidence type="ECO:0000313" key="6">
    <source>
        <dbReference type="Proteomes" id="UP001185922"/>
    </source>
</evidence>
<keyword evidence="3 4" id="KW-0349">Heme</keyword>
<feature type="binding site" description="axial binding residue" evidence="3">
    <location>
        <position position="382"/>
    </location>
    <ligand>
        <name>heme</name>
        <dbReference type="ChEBI" id="CHEBI:30413"/>
    </ligand>
    <ligandPart>
        <name>Fe</name>
        <dbReference type="ChEBI" id="CHEBI:18248"/>
    </ligandPart>
</feature>
<keyword evidence="3 4" id="KW-0408">Iron</keyword>
<dbReference type="CDD" id="cd11053">
    <property type="entry name" value="CYP110-like"/>
    <property type="match status" value="1"/>
</dbReference>
<organism evidence="5 6">
    <name type="scientific">Gordonia amicalis</name>
    <dbReference type="NCBI Taxonomy" id="89053"/>
    <lineage>
        <taxon>Bacteria</taxon>
        <taxon>Bacillati</taxon>
        <taxon>Actinomycetota</taxon>
        <taxon>Actinomycetes</taxon>
        <taxon>Mycobacteriales</taxon>
        <taxon>Gordoniaceae</taxon>
        <taxon>Gordonia</taxon>
    </lineage>
</organism>
<dbReference type="PANTHER" id="PTHR24305">
    <property type="entry name" value="CYTOCHROME P450"/>
    <property type="match status" value="1"/>
</dbReference>
<dbReference type="PROSITE" id="PS00086">
    <property type="entry name" value="CYTOCHROME_P450"/>
    <property type="match status" value="1"/>
</dbReference>
<dbReference type="Pfam" id="PF00067">
    <property type="entry name" value="p450"/>
    <property type="match status" value="1"/>
</dbReference>
<evidence type="ECO:0000256" key="2">
    <source>
        <dbReference type="ARBA" id="ARBA00010617"/>
    </source>
</evidence>
<name>A0AAE4R9U5_9ACTN</name>
<evidence type="ECO:0000256" key="4">
    <source>
        <dbReference type="RuleBase" id="RU000461"/>
    </source>
</evidence>
<dbReference type="EMBL" id="JAWLKH010000019">
    <property type="protein sequence ID" value="MDV6313436.1"/>
    <property type="molecule type" value="Genomic_DNA"/>
</dbReference>
<keyword evidence="4" id="KW-0503">Monooxygenase</keyword>
<dbReference type="InterPro" id="IPR002401">
    <property type="entry name" value="Cyt_P450_E_grp-I"/>
</dbReference>
<dbReference type="PRINTS" id="PR00385">
    <property type="entry name" value="P450"/>
</dbReference>